<dbReference type="RefSeq" id="WP_245704200.1">
    <property type="nucleotide sequence ID" value="NZ_FNGI01000007.1"/>
</dbReference>
<dbReference type="Pfam" id="PF18912">
    <property type="entry name" value="DZR_2"/>
    <property type="match status" value="1"/>
</dbReference>
<name>A0A1G9MS25_9GAMM</name>
<evidence type="ECO:0000313" key="2">
    <source>
        <dbReference type="EMBL" id="SDL77040.1"/>
    </source>
</evidence>
<dbReference type="InterPro" id="IPR029057">
    <property type="entry name" value="PRTase-like"/>
</dbReference>
<evidence type="ECO:0000313" key="3">
    <source>
        <dbReference type="Proteomes" id="UP000198654"/>
    </source>
</evidence>
<evidence type="ECO:0000259" key="1">
    <source>
        <dbReference type="Pfam" id="PF18912"/>
    </source>
</evidence>
<keyword evidence="3" id="KW-1185">Reference proteome</keyword>
<dbReference type="InterPro" id="IPR044005">
    <property type="entry name" value="DZR_2"/>
</dbReference>
<feature type="domain" description="Double zinc ribbon" evidence="1">
    <location>
        <begin position="13"/>
        <end position="68"/>
    </location>
</feature>
<reference evidence="2 3" key="1">
    <citation type="submission" date="2016-10" db="EMBL/GenBank/DDBJ databases">
        <authorList>
            <person name="de Groot N.N."/>
        </authorList>
    </citation>
    <scope>NUCLEOTIDE SEQUENCE [LARGE SCALE GENOMIC DNA]</scope>
    <source>
        <strain evidence="2 3">DSM 14789</strain>
    </source>
</reference>
<dbReference type="PANTHER" id="PTHR47505">
    <property type="entry name" value="DNA UTILIZATION PROTEIN YHGH"/>
    <property type="match status" value="1"/>
</dbReference>
<sequence length="236" mass="25636">MSTKGLGKVDRVLRRALPGPCAFCLAAAPAGEPWCAACFASLPWNRLACVQCAQPQPEAVPGACGRCLRHPPPFVRSRVGLRYEGEVAALMQRFKFLAEPRAGTVLVTLMQESLAGLQRSELPQALLALPRHADRARERGFDQAEWLTTRLARQLELPCFTARRIRQTPTQRGLDRQARRRNLHGAFVVDAQLPPRVAVVDDIMTTGASLAALAGACLVAGAEEVEAWAVARTPLA</sequence>
<protein>
    <submittedName>
        <fullName evidence="2">ComF family protein</fullName>
    </submittedName>
</protein>
<dbReference type="PANTHER" id="PTHR47505:SF1">
    <property type="entry name" value="DNA UTILIZATION PROTEIN YHGH"/>
    <property type="match status" value="1"/>
</dbReference>
<proteinExistence type="predicted"/>
<dbReference type="InterPro" id="IPR051910">
    <property type="entry name" value="ComF/GntX_DNA_util-trans"/>
</dbReference>
<dbReference type="AlphaFoldDB" id="A0A1G9MS25"/>
<accession>A0A1G9MS25</accession>
<dbReference type="Gene3D" id="3.40.50.2020">
    <property type="match status" value="1"/>
</dbReference>
<dbReference type="EMBL" id="FNGI01000007">
    <property type="protein sequence ID" value="SDL77040.1"/>
    <property type="molecule type" value="Genomic_DNA"/>
</dbReference>
<dbReference type="STRING" id="119000.SAMN05661010_02495"/>
<organism evidence="2 3">
    <name type="scientific">Modicisalibacter muralis</name>
    <dbReference type="NCBI Taxonomy" id="119000"/>
    <lineage>
        <taxon>Bacteria</taxon>
        <taxon>Pseudomonadati</taxon>
        <taxon>Pseudomonadota</taxon>
        <taxon>Gammaproteobacteria</taxon>
        <taxon>Oceanospirillales</taxon>
        <taxon>Halomonadaceae</taxon>
        <taxon>Modicisalibacter</taxon>
    </lineage>
</organism>
<dbReference type="Proteomes" id="UP000198654">
    <property type="component" value="Unassembled WGS sequence"/>
</dbReference>
<gene>
    <name evidence="2" type="ORF">SAMN05661010_02495</name>
</gene>
<dbReference type="SUPFAM" id="SSF53271">
    <property type="entry name" value="PRTase-like"/>
    <property type="match status" value="1"/>
</dbReference>